<keyword evidence="2" id="KW-1185">Reference proteome</keyword>
<sequence length="80" mass="9562">MTKQNKFVLNTNINFIQLKLFDFKNEKINPNEIIEKRLNKRPKIKNNNQKLFLDENNTFSYVNPVCPVCGSHKIIKKRKK</sequence>
<protein>
    <submittedName>
        <fullName evidence="1">Transposase</fullName>
    </submittedName>
</protein>
<evidence type="ECO:0000313" key="1">
    <source>
        <dbReference type="EMBL" id="AMK15975.1"/>
    </source>
</evidence>
<dbReference type="KEGG" id="mol:YLM1_1418"/>
<accession>A0A126R2V2</accession>
<reference evidence="2" key="2">
    <citation type="submission" date="2016-02" db="EMBL/GenBank/DDBJ databases">
        <title>The draft genome sequence of the rumen methanogen Methanobrevibacter olleyae YLM1.</title>
        <authorList>
            <consortium name="New Zealand Agricultural Greenhouse Gas Research Centre/Pastoral Greenhouse Gas Research Consortium"/>
            <person name="Kelly W.J."/>
            <person name="Li D."/>
            <person name="Lambie S.C."/>
            <person name="Attwood G.T."/>
            <person name="Altermann E."/>
            <person name="Leahy S.C."/>
        </authorList>
    </citation>
    <scope>NUCLEOTIDE SEQUENCE [LARGE SCALE GENOMIC DNA]</scope>
    <source>
        <strain evidence="2">YLM1</strain>
    </source>
</reference>
<dbReference type="EMBL" id="CP014265">
    <property type="protein sequence ID" value="AMK15975.1"/>
    <property type="molecule type" value="Genomic_DNA"/>
</dbReference>
<dbReference type="PATRIC" id="fig|294671.3.peg.1479"/>
<name>A0A126R2V2_METOL</name>
<evidence type="ECO:0000313" key="2">
    <source>
        <dbReference type="Proteomes" id="UP000066376"/>
    </source>
</evidence>
<organism evidence="1 2">
    <name type="scientific">Methanobrevibacter olleyae</name>
    <dbReference type="NCBI Taxonomy" id="294671"/>
    <lineage>
        <taxon>Archaea</taxon>
        <taxon>Methanobacteriati</taxon>
        <taxon>Methanobacteriota</taxon>
        <taxon>Methanomada group</taxon>
        <taxon>Methanobacteria</taxon>
        <taxon>Methanobacteriales</taxon>
        <taxon>Methanobacteriaceae</taxon>
        <taxon>Methanobrevibacter</taxon>
    </lineage>
</organism>
<proteinExistence type="predicted"/>
<dbReference type="Proteomes" id="UP000066376">
    <property type="component" value="Chromosome"/>
</dbReference>
<dbReference type="AlphaFoldDB" id="A0A126R2V2"/>
<reference evidence="1 2" key="1">
    <citation type="journal article" date="2016" name="Genome Announc.">
        <title>Draft Genome Sequence of the Rumen Methanogen Methanobrevibacter olleyae YLM1.</title>
        <authorList>
            <person name="Kelly W.J."/>
            <person name="Li D."/>
            <person name="Lambie S.C."/>
            <person name="Cox F."/>
            <person name="Attwood G.T."/>
            <person name="Altermann E."/>
            <person name="Leahy S.C."/>
        </authorList>
    </citation>
    <scope>NUCLEOTIDE SEQUENCE [LARGE SCALE GENOMIC DNA]</scope>
    <source>
        <strain evidence="1 2">YLM1</strain>
    </source>
</reference>
<gene>
    <name evidence="1" type="ORF">YLM1_1418</name>
</gene>